<dbReference type="InterPro" id="IPR016192">
    <property type="entry name" value="APOBEC/CMP_deaminase_Zn-bd"/>
</dbReference>
<dbReference type="Gene3D" id="3.40.140.10">
    <property type="entry name" value="Cytidine Deaminase, domain 2"/>
    <property type="match status" value="1"/>
</dbReference>
<evidence type="ECO:0000259" key="4">
    <source>
        <dbReference type="PROSITE" id="PS51747"/>
    </source>
</evidence>
<feature type="compositionally biased region" description="Polar residues" evidence="3">
    <location>
        <begin position="133"/>
        <end position="142"/>
    </location>
</feature>
<feature type="region of interest" description="Disordered" evidence="3">
    <location>
        <begin position="116"/>
        <end position="151"/>
    </location>
</feature>
<dbReference type="Pfam" id="PF00383">
    <property type="entry name" value="dCMP_cyt_deam_1"/>
    <property type="match status" value="1"/>
</dbReference>
<dbReference type="PROSITE" id="PS00903">
    <property type="entry name" value="CYT_DCMP_DEAMINASES_1"/>
    <property type="match status" value="1"/>
</dbReference>
<keyword evidence="2" id="KW-0862">Zinc</keyword>
<keyword evidence="1" id="KW-0479">Metal-binding</keyword>
<dbReference type="InterPro" id="IPR002125">
    <property type="entry name" value="CMP_dCMP_dom"/>
</dbReference>
<dbReference type="PROSITE" id="PS51747">
    <property type="entry name" value="CYT_DCMP_DEAMINASES_2"/>
    <property type="match status" value="1"/>
</dbReference>
<sequence length="151" mass="16718">MDEFMQHAIKLAANNVKEGGQPFGAVLVQDGEIIAEGVNQLHNRYDVSGHAEMVAIRQAQKLLQTNDLSSVTMYASGEPCPMCYSAMAYAGIQKTYYAQSSDEAVDAGLGKSKQVADDLQKAPAERTHPMKQMTLTEDTYNPMQMYKKRHQ</sequence>
<dbReference type="PANTHER" id="PTHR11079:SF161">
    <property type="entry name" value="CMP_DCMP-TYPE DEAMINASE DOMAIN-CONTAINING PROTEIN"/>
    <property type="match status" value="1"/>
</dbReference>
<reference evidence="5 6" key="1">
    <citation type="submission" date="2023-07" db="EMBL/GenBank/DDBJ databases">
        <title>Genomic Encyclopedia of Type Strains, Phase IV (KMG-IV): sequencing the most valuable type-strain genomes for metagenomic binning, comparative biology and taxonomic classification.</title>
        <authorList>
            <person name="Goeker M."/>
        </authorList>
    </citation>
    <scope>NUCLEOTIDE SEQUENCE [LARGE SCALE GENOMIC DNA]</scope>
    <source>
        <strain evidence="5 6">DSM 16460</strain>
    </source>
</reference>
<evidence type="ECO:0000313" key="6">
    <source>
        <dbReference type="Proteomes" id="UP001224359"/>
    </source>
</evidence>
<dbReference type="Proteomes" id="UP001224359">
    <property type="component" value="Unassembled WGS sequence"/>
</dbReference>
<protein>
    <submittedName>
        <fullName evidence="5">tRNA(Arg) A34 adenosine deaminase TadA</fullName>
    </submittedName>
</protein>
<dbReference type="RefSeq" id="WP_306973667.1">
    <property type="nucleotide sequence ID" value="NZ_JAUSTQ010000001.1"/>
</dbReference>
<name>A0ABT9VB45_9BACI</name>
<organism evidence="5 6">
    <name type="scientific">Alkalibacillus salilacus</name>
    <dbReference type="NCBI Taxonomy" id="284582"/>
    <lineage>
        <taxon>Bacteria</taxon>
        <taxon>Bacillati</taxon>
        <taxon>Bacillota</taxon>
        <taxon>Bacilli</taxon>
        <taxon>Bacillales</taxon>
        <taxon>Bacillaceae</taxon>
        <taxon>Alkalibacillus</taxon>
    </lineage>
</organism>
<dbReference type="CDD" id="cd01285">
    <property type="entry name" value="nucleoside_deaminase"/>
    <property type="match status" value="1"/>
</dbReference>
<evidence type="ECO:0000256" key="2">
    <source>
        <dbReference type="ARBA" id="ARBA00022833"/>
    </source>
</evidence>
<evidence type="ECO:0000256" key="3">
    <source>
        <dbReference type="SAM" id="MobiDB-lite"/>
    </source>
</evidence>
<feature type="domain" description="CMP/dCMP-type deaminase" evidence="4">
    <location>
        <begin position="1"/>
        <end position="112"/>
    </location>
</feature>
<evidence type="ECO:0000313" key="5">
    <source>
        <dbReference type="EMBL" id="MDQ0158168.1"/>
    </source>
</evidence>
<proteinExistence type="predicted"/>
<accession>A0ABT9VB45</accession>
<comment type="caution">
    <text evidence="5">The sequence shown here is derived from an EMBL/GenBank/DDBJ whole genome shotgun (WGS) entry which is preliminary data.</text>
</comment>
<dbReference type="PANTHER" id="PTHR11079">
    <property type="entry name" value="CYTOSINE DEAMINASE FAMILY MEMBER"/>
    <property type="match status" value="1"/>
</dbReference>
<dbReference type="InterPro" id="IPR016193">
    <property type="entry name" value="Cytidine_deaminase-like"/>
</dbReference>
<evidence type="ECO:0000256" key="1">
    <source>
        <dbReference type="ARBA" id="ARBA00022723"/>
    </source>
</evidence>
<dbReference type="EMBL" id="JAUSTQ010000001">
    <property type="protein sequence ID" value="MDQ0158168.1"/>
    <property type="molecule type" value="Genomic_DNA"/>
</dbReference>
<dbReference type="SUPFAM" id="SSF53927">
    <property type="entry name" value="Cytidine deaminase-like"/>
    <property type="match status" value="1"/>
</dbReference>
<feature type="compositionally biased region" description="Basic and acidic residues" evidence="3">
    <location>
        <begin position="116"/>
        <end position="128"/>
    </location>
</feature>
<keyword evidence="6" id="KW-1185">Reference proteome</keyword>
<gene>
    <name evidence="5" type="ORF">J2S77_000118</name>
</gene>